<accession>A0A1I4ZEL7</accession>
<sequence>MNDVIRETVNRLLDRINALSDPGPGFTRPSYSELESKAHDIVAEEAEALGMTVTRDAGLNMFARLPGIDRTATPLHIGSHLDTVPMGGAYDGQAGVAGAMALVAAFVKSGQKPKTDIVVTVTRAEESVWFPVSFIGSRGLLGRLDPEDLEAKRADTGKSLADHMRELGGDPDKVLDGAGLQPARFVEFHIEQGPVLDDAKEPFGIVSAIRGGLRYRNAVIKGTWAHSGGAPRETRADVVFALSELVMRLDVLWGEMLDEGKDIAVTVGRIDAATPEHAFAKVPGRLEFCIDLRSVDDGALDRMDALLKEEIAKIEAKRGVTFKLGTQSRSTPTPLSTQLGDEVEVAAKALGIAPRRMLSGGGHDAAAFALAGWESLMVFIRNWNGSHNPDEAMDPEDLITAVSVLHKAWSE</sequence>
<dbReference type="PANTHER" id="PTHR32494">
    <property type="entry name" value="ALLANTOATE DEIMINASE-RELATED"/>
    <property type="match status" value="1"/>
</dbReference>
<feature type="binding site" evidence="7">
    <location>
        <position position="91"/>
    </location>
    <ligand>
        <name>Zn(2+)</name>
        <dbReference type="ChEBI" id="CHEBI:29105"/>
        <label>1</label>
    </ligand>
</feature>
<dbReference type="GO" id="GO:0046872">
    <property type="term" value="F:metal ion binding"/>
    <property type="evidence" value="ECO:0007669"/>
    <property type="project" value="UniProtKB-KW"/>
</dbReference>
<dbReference type="Pfam" id="PF01546">
    <property type="entry name" value="Peptidase_M20"/>
    <property type="match status" value="1"/>
</dbReference>
<evidence type="ECO:0000313" key="8">
    <source>
        <dbReference type="EMBL" id="SFN48725.1"/>
    </source>
</evidence>
<feature type="binding site" evidence="7">
    <location>
        <position position="91"/>
    </location>
    <ligand>
        <name>Zn(2+)</name>
        <dbReference type="ChEBI" id="CHEBI:29105"/>
        <label>2</label>
    </ligand>
</feature>
<dbReference type="SUPFAM" id="SSF55031">
    <property type="entry name" value="Bacterial exopeptidase dimerisation domain"/>
    <property type="match status" value="1"/>
</dbReference>
<comment type="subunit">
    <text evidence="3">Homodimer.</text>
</comment>
<dbReference type="PANTHER" id="PTHR32494:SF19">
    <property type="entry name" value="ALLANTOATE DEIMINASE-RELATED"/>
    <property type="match status" value="1"/>
</dbReference>
<dbReference type="CDD" id="cd03884">
    <property type="entry name" value="M20_bAS"/>
    <property type="match status" value="1"/>
</dbReference>
<evidence type="ECO:0000256" key="4">
    <source>
        <dbReference type="ARBA" id="ARBA00022723"/>
    </source>
</evidence>
<comment type="cofactor">
    <cofactor evidence="1">
        <name>Mn(2+)</name>
        <dbReference type="ChEBI" id="CHEBI:29035"/>
    </cofactor>
</comment>
<dbReference type="InterPro" id="IPR002933">
    <property type="entry name" value="Peptidase_M20"/>
</dbReference>
<dbReference type="InterPro" id="IPR010158">
    <property type="entry name" value="Amidase_Cbmase"/>
</dbReference>
<organism evidence="8 9">
    <name type="scientific">Cohaesibacter marisflavi</name>
    <dbReference type="NCBI Taxonomy" id="655353"/>
    <lineage>
        <taxon>Bacteria</taxon>
        <taxon>Pseudomonadati</taxon>
        <taxon>Pseudomonadota</taxon>
        <taxon>Alphaproteobacteria</taxon>
        <taxon>Hyphomicrobiales</taxon>
        <taxon>Cohaesibacteraceae</taxon>
    </lineage>
</organism>
<dbReference type="Proteomes" id="UP000199236">
    <property type="component" value="Unassembled WGS sequence"/>
</dbReference>
<keyword evidence="5 8" id="KW-0378">Hydrolase</keyword>
<feature type="binding site" evidence="7">
    <location>
        <position position="80"/>
    </location>
    <ligand>
        <name>Zn(2+)</name>
        <dbReference type="ChEBI" id="CHEBI:29105"/>
        <label>1</label>
    </ligand>
</feature>
<keyword evidence="9" id="KW-1185">Reference proteome</keyword>
<keyword evidence="6" id="KW-0464">Manganese</keyword>
<dbReference type="RefSeq" id="WP_090067711.1">
    <property type="nucleotide sequence ID" value="NZ_FOVR01000001.1"/>
</dbReference>
<gene>
    <name evidence="8" type="ORF">SAMN04488056_10167</name>
</gene>
<evidence type="ECO:0000256" key="7">
    <source>
        <dbReference type="PIRSR" id="PIRSR001235-1"/>
    </source>
</evidence>
<dbReference type="STRING" id="655353.SAMN04488056_10167"/>
<evidence type="ECO:0000256" key="2">
    <source>
        <dbReference type="ARBA" id="ARBA00006153"/>
    </source>
</evidence>
<feature type="binding site" evidence="7">
    <location>
        <position position="126"/>
    </location>
    <ligand>
        <name>Zn(2+)</name>
        <dbReference type="ChEBI" id="CHEBI:29105"/>
        <label>2</label>
    </ligand>
</feature>
<name>A0A1I4ZEL7_9HYPH</name>
<dbReference type="NCBIfam" id="TIGR01879">
    <property type="entry name" value="hydantase"/>
    <property type="match status" value="1"/>
</dbReference>
<feature type="binding site" evidence="7">
    <location>
        <position position="189"/>
    </location>
    <ligand>
        <name>Zn(2+)</name>
        <dbReference type="ChEBI" id="CHEBI:29105"/>
        <label>1</label>
    </ligand>
</feature>
<feature type="binding site" evidence="7">
    <location>
        <position position="387"/>
    </location>
    <ligand>
        <name>Zn(2+)</name>
        <dbReference type="ChEBI" id="CHEBI:29105"/>
        <label>2</label>
    </ligand>
</feature>
<dbReference type="InterPro" id="IPR036264">
    <property type="entry name" value="Bact_exopeptidase_dim_dom"/>
</dbReference>
<keyword evidence="4 7" id="KW-0479">Metal-binding</keyword>
<evidence type="ECO:0000313" key="9">
    <source>
        <dbReference type="Proteomes" id="UP000199236"/>
    </source>
</evidence>
<comment type="similarity">
    <text evidence="2">Belongs to the peptidase M20 family.</text>
</comment>
<dbReference type="AlphaFoldDB" id="A0A1I4ZEL7"/>
<evidence type="ECO:0000256" key="1">
    <source>
        <dbReference type="ARBA" id="ARBA00001936"/>
    </source>
</evidence>
<evidence type="ECO:0000256" key="6">
    <source>
        <dbReference type="ARBA" id="ARBA00023211"/>
    </source>
</evidence>
<dbReference type="SUPFAM" id="SSF53187">
    <property type="entry name" value="Zn-dependent exopeptidases"/>
    <property type="match status" value="1"/>
</dbReference>
<comment type="cofactor">
    <cofactor evidence="7">
        <name>Zn(2+)</name>
        <dbReference type="ChEBI" id="CHEBI:29105"/>
    </cofactor>
    <text evidence="7">Binds 2 Zn(2+) ions per subunit.</text>
</comment>
<evidence type="ECO:0000256" key="3">
    <source>
        <dbReference type="ARBA" id="ARBA00011738"/>
    </source>
</evidence>
<evidence type="ECO:0000256" key="5">
    <source>
        <dbReference type="ARBA" id="ARBA00022801"/>
    </source>
</evidence>
<dbReference type="Gene3D" id="3.40.630.10">
    <property type="entry name" value="Zn peptidases"/>
    <property type="match status" value="1"/>
</dbReference>
<proteinExistence type="inferred from homology"/>
<protein>
    <submittedName>
        <fullName evidence="8">N-carbamoyl-L-amino-acid hydrolase</fullName>
    </submittedName>
</protein>
<dbReference type="PIRSF" id="PIRSF001235">
    <property type="entry name" value="Amidase_carbamoylase"/>
    <property type="match status" value="1"/>
</dbReference>
<dbReference type="EMBL" id="FOVR01000001">
    <property type="protein sequence ID" value="SFN48725.1"/>
    <property type="molecule type" value="Genomic_DNA"/>
</dbReference>
<dbReference type="OrthoDB" id="9808195at2"/>
<reference evidence="8 9" key="1">
    <citation type="submission" date="2016-10" db="EMBL/GenBank/DDBJ databases">
        <authorList>
            <person name="de Groot N.N."/>
        </authorList>
    </citation>
    <scope>NUCLEOTIDE SEQUENCE [LARGE SCALE GENOMIC DNA]</scope>
    <source>
        <strain evidence="8 9">CGMCC 1.9157</strain>
    </source>
</reference>
<dbReference type="GO" id="GO:0016813">
    <property type="term" value="F:hydrolase activity, acting on carbon-nitrogen (but not peptide) bonds, in linear amidines"/>
    <property type="evidence" value="ECO:0007669"/>
    <property type="project" value="InterPro"/>
</dbReference>
<keyword evidence="7" id="KW-0862">Zinc</keyword>
<dbReference type="Gene3D" id="3.30.70.360">
    <property type="match status" value="1"/>
</dbReference>